<dbReference type="UniPathway" id="UPA00799"/>
<dbReference type="FunFam" id="1.10.600.10:FF:000020">
    <property type="entry name" value="Phytoene synthase"/>
    <property type="match status" value="1"/>
</dbReference>
<proteinExistence type="inferred from homology"/>
<dbReference type="GO" id="GO:0016117">
    <property type="term" value="P:carotenoid biosynthetic process"/>
    <property type="evidence" value="ECO:0007669"/>
    <property type="project" value="UniProtKB-KW"/>
</dbReference>
<comment type="pathway">
    <text evidence="1">Carotenoid biosynthesis; phytoene biosynthesis.</text>
</comment>
<dbReference type="InterPro" id="IPR008949">
    <property type="entry name" value="Isoprenoid_synthase_dom_sf"/>
</dbReference>
<dbReference type="EMBL" id="VUOB01000051">
    <property type="protein sequence ID" value="KAA2256536.1"/>
    <property type="molecule type" value="Genomic_DNA"/>
</dbReference>
<dbReference type="SFLD" id="SFLDG01212">
    <property type="entry name" value="Phytoene_synthase_like"/>
    <property type="match status" value="1"/>
</dbReference>
<dbReference type="InterPro" id="IPR002060">
    <property type="entry name" value="Squ/phyt_synthse"/>
</dbReference>
<dbReference type="Pfam" id="PF00494">
    <property type="entry name" value="SQS_PSY"/>
    <property type="match status" value="1"/>
</dbReference>
<evidence type="ECO:0000256" key="3">
    <source>
        <dbReference type="ARBA" id="ARBA00022679"/>
    </source>
</evidence>
<evidence type="ECO:0000256" key="1">
    <source>
        <dbReference type="ARBA" id="ARBA00004684"/>
    </source>
</evidence>
<evidence type="ECO:0000313" key="7">
    <source>
        <dbReference type="Proteomes" id="UP000323454"/>
    </source>
</evidence>
<comment type="caution">
    <text evidence="6">The sequence shown here is derived from an EMBL/GenBank/DDBJ whole genome shotgun (WGS) entry which is preliminary data.</text>
</comment>
<dbReference type="SFLD" id="SFLDS00005">
    <property type="entry name" value="Isoprenoid_Synthase_Type_I"/>
    <property type="match status" value="1"/>
</dbReference>
<dbReference type="InterPro" id="IPR044843">
    <property type="entry name" value="Trans_IPPS_bact-type"/>
</dbReference>
<reference evidence="6 7" key="1">
    <citation type="submission" date="2019-09" db="EMBL/GenBank/DDBJ databases">
        <title>Goodfellowia gen. nov., a new genus of the Pseudonocardineae related to Actinoalloteichus, containing Goodfellowia coeruleoviolacea gen. nov., comb. nov. gen. nov., comb. nov.</title>
        <authorList>
            <person name="Labeda D."/>
        </authorList>
    </citation>
    <scope>NUCLEOTIDE SEQUENCE [LARGE SCALE GENOMIC DNA]</scope>
    <source>
        <strain evidence="6 7">AN110305</strain>
    </source>
</reference>
<dbReference type="GO" id="GO:0004311">
    <property type="term" value="F:geranylgeranyl diphosphate synthase activity"/>
    <property type="evidence" value="ECO:0007669"/>
    <property type="project" value="InterPro"/>
</dbReference>
<dbReference type="PROSITE" id="PS01044">
    <property type="entry name" value="SQUALEN_PHYTOEN_SYN_1"/>
    <property type="match status" value="1"/>
</dbReference>
<dbReference type="Gene3D" id="1.10.600.10">
    <property type="entry name" value="Farnesyl Diphosphate Synthase"/>
    <property type="match status" value="1"/>
</dbReference>
<evidence type="ECO:0000256" key="5">
    <source>
        <dbReference type="ARBA" id="ARBA00053028"/>
    </source>
</evidence>
<dbReference type="CDD" id="cd00683">
    <property type="entry name" value="Trans_IPPS_HH"/>
    <property type="match status" value="1"/>
</dbReference>
<name>A0A5B2X0U3_9PSEU</name>
<dbReference type="GO" id="GO:0051996">
    <property type="term" value="F:squalene synthase [NAD(P)H] activity"/>
    <property type="evidence" value="ECO:0007669"/>
    <property type="project" value="InterPro"/>
</dbReference>
<comment type="similarity">
    <text evidence="2">Belongs to the phytoene/squalene synthase family.</text>
</comment>
<comment type="cofactor">
    <cofactor evidence="5">
        <name>ATP</name>
        <dbReference type="ChEBI" id="CHEBI:30616"/>
    </cofactor>
</comment>
<dbReference type="InterPro" id="IPR019845">
    <property type="entry name" value="Squalene/phytoene_synthase_CS"/>
</dbReference>
<dbReference type="SFLD" id="SFLDG01018">
    <property type="entry name" value="Squalene/Phytoene_Synthase_Lik"/>
    <property type="match status" value="1"/>
</dbReference>
<dbReference type="InterPro" id="IPR033904">
    <property type="entry name" value="Trans_IPPS_HH"/>
</dbReference>
<dbReference type="PROSITE" id="PS01045">
    <property type="entry name" value="SQUALEN_PHYTOEN_SYN_2"/>
    <property type="match status" value="1"/>
</dbReference>
<evidence type="ECO:0000256" key="2">
    <source>
        <dbReference type="ARBA" id="ARBA00006251"/>
    </source>
</evidence>
<dbReference type="Proteomes" id="UP000323454">
    <property type="component" value="Unassembled WGS sequence"/>
</dbReference>
<evidence type="ECO:0000313" key="6">
    <source>
        <dbReference type="EMBL" id="KAA2256536.1"/>
    </source>
</evidence>
<keyword evidence="7" id="KW-1185">Reference proteome</keyword>
<gene>
    <name evidence="6" type="ORF">F0L68_26235</name>
</gene>
<dbReference type="AlphaFoldDB" id="A0A5B2X0U3"/>
<evidence type="ECO:0000256" key="4">
    <source>
        <dbReference type="ARBA" id="ARBA00022746"/>
    </source>
</evidence>
<dbReference type="RefSeq" id="WP_149852478.1">
    <property type="nucleotide sequence ID" value="NZ_VUOB01000051.1"/>
</dbReference>
<keyword evidence="3" id="KW-0808">Transferase</keyword>
<dbReference type="OrthoDB" id="9807580at2"/>
<reference evidence="6 7" key="2">
    <citation type="submission" date="2019-09" db="EMBL/GenBank/DDBJ databases">
        <authorList>
            <person name="Jin C."/>
        </authorList>
    </citation>
    <scope>NUCLEOTIDE SEQUENCE [LARGE SCALE GENOMIC DNA]</scope>
    <source>
        <strain evidence="6 7">AN110305</strain>
    </source>
</reference>
<dbReference type="SUPFAM" id="SSF48576">
    <property type="entry name" value="Terpenoid synthases"/>
    <property type="match status" value="1"/>
</dbReference>
<organism evidence="6 7">
    <name type="scientific">Solihabitans fulvus</name>
    <dbReference type="NCBI Taxonomy" id="1892852"/>
    <lineage>
        <taxon>Bacteria</taxon>
        <taxon>Bacillati</taxon>
        <taxon>Actinomycetota</taxon>
        <taxon>Actinomycetes</taxon>
        <taxon>Pseudonocardiales</taxon>
        <taxon>Pseudonocardiaceae</taxon>
        <taxon>Solihabitans</taxon>
    </lineage>
</organism>
<sequence>MSARELGAAGIDDPVARAAYLRCREINASYGRTFFLATRLLTPGRRPSVHALYGFARLADEIVDDTAVGHTPAQRAAALDGLERELKAGLAGEPGRNPVITAVAHTARRYRLAPDLFTDFLASMRLDLRVTEYRDLAALREYMYGSAAVIGLQMLPVFGTVGPREEAEPAAIALGEAFQLTNFLRDIGEDLDRGRLYLPTEELAAFGVDRALLTWCRRTGRADQRVRRALAHLAAYTYSIYRDAKRGVALLEPVSRPCVATALTLYREILDGIVAADYDVLDRRIVVSRQRRLAVALPSLGRAVLARL</sequence>
<keyword evidence="4" id="KW-0125">Carotenoid biosynthesis</keyword>
<dbReference type="PANTHER" id="PTHR31480">
    <property type="entry name" value="BIFUNCTIONAL LYCOPENE CYCLASE/PHYTOENE SYNTHASE"/>
    <property type="match status" value="1"/>
</dbReference>
<protein>
    <submittedName>
        <fullName evidence="6">Phytoene/squalene synthase family protein</fullName>
    </submittedName>
</protein>
<accession>A0A5B2X0U3</accession>